<keyword evidence="14" id="KW-1185">Reference proteome</keyword>
<evidence type="ECO:0000256" key="4">
    <source>
        <dbReference type="ARBA" id="ARBA00022679"/>
    </source>
</evidence>
<feature type="chain" id="PRO_5011542820" description="Glutathione hydrolase proenzyme" evidence="12">
    <location>
        <begin position="32"/>
        <end position="598"/>
    </location>
</feature>
<dbReference type="PRINTS" id="PR01210">
    <property type="entry name" value="GGTRANSPTASE"/>
</dbReference>
<evidence type="ECO:0000256" key="6">
    <source>
        <dbReference type="ARBA" id="ARBA00023145"/>
    </source>
</evidence>
<dbReference type="Gene3D" id="1.10.246.130">
    <property type="match status" value="1"/>
</dbReference>
<feature type="signal peptide" evidence="12">
    <location>
        <begin position="1"/>
        <end position="31"/>
    </location>
</feature>
<dbReference type="EMBL" id="FOFG01000006">
    <property type="protein sequence ID" value="SEQ62832.1"/>
    <property type="molecule type" value="Genomic_DNA"/>
</dbReference>
<evidence type="ECO:0000313" key="13">
    <source>
        <dbReference type="EMBL" id="SEQ62832.1"/>
    </source>
</evidence>
<dbReference type="Gene3D" id="3.60.20.40">
    <property type="match status" value="1"/>
</dbReference>
<keyword evidence="4 11" id="KW-0808">Transferase</keyword>
<comment type="PTM">
    <text evidence="11">Cleaved by autocatalysis into a large and a small subunit.</text>
</comment>
<dbReference type="SUPFAM" id="SSF56235">
    <property type="entry name" value="N-terminal nucleophile aminohydrolases (Ntn hydrolases)"/>
    <property type="match status" value="1"/>
</dbReference>
<dbReference type="EC" id="3.4.19.13" evidence="11"/>
<dbReference type="InterPro" id="IPR000101">
    <property type="entry name" value="GGT_peptidase"/>
</dbReference>
<dbReference type="OrthoDB" id="5297205at2"/>
<dbReference type="InterPro" id="IPR051792">
    <property type="entry name" value="GGT_bact"/>
</dbReference>
<evidence type="ECO:0000256" key="11">
    <source>
        <dbReference type="RuleBase" id="RU368036"/>
    </source>
</evidence>
<dbReference type="STRING" id="1855383.SAMN05216548_10669"/>
<reference evidence="13 14" key="1">
    <citation type="submission" date="2016-10" db="EMBL/GenBank/DDBJ databases">
        <authorList>
            <person name="de Groot N.N."/>
        </authorList>
    </citation>
    <scope>NUCLEOTIDE SEQUENCE [LARGE SCALE GENOMIC DNA]</scope>
    <source>
        <strain evidence="13 14">A52C2</strain>
    </source>
</reference>
<dbReference type="Pfam" id="PF01019">
    <property type="entry name" value="G_glu_transpept"/>
    <property type="match status" value="1"/>
</dbReference>
<dbReference type="RefSeq" id="WP_092496439.1">
    <property type="nucleotide sequence ID" value="NZ_FOFG01000006.1"/>
</dbReference>
<dbReference type="GO" id="GO:0006751">
    <property type="term" value="P:glutathione catabolic process"/>
    <property type="evidence" value="ECO:0007669"/>
    <property type="project" value="UniProtKB-UniRule"/>
</dbReference>
<dbReference type="GO" id="GO:0036374">
    <property type="term" value="F:glutathione hydrolase activity"/>
    <property type="evidence" value="ECO:0007669"/>
    <property type="project" value="UniProtKB-UniRule"/>
</dbReference>
<evidence type="ECO:0000256" key="7">
    <source>
        <dbReference type="ARBA" id="ARBA00023315"/>
    </source>
</evidence>
<evidence type="ECO:0000256" key="10">
    <source>
        <dbReference type="PIRSR" id="PIRSR600101-2"/>
    </source>
</evidence>
<comment type="subunit">
    <text evidence="11">This enzyme consists of two polypeptide chains, which are synthesized in precursor form from a single polypeptide.</text>
</comment>
<evidence type="ECO:0000256" key="1">
    <source>
        <dbReference type="ARBA" id="ARBA00001049"/>
    </source>
</evidence>
<feature type="binding site" evidence="10">
    <location>
        <position position="505"/>
    </location>
    <ligand>
        <name>L-glutamate</name>
        <dbReference type="ChEBI" id="CHEBI:29985"/>
    </ligand>
</feature>
<evidence type="ECO:0000256" key="9">
    <source>
        <dbReference type="PIRSR" id="PIRSR600101-1"/>
    </source>
</evidence>
<dbReference type="AlphaFoldDB" id="A0A1H9HKT4"/>
<accession>A0A1H9HKT4</accession>
<proteinExistence type="inferred from homology"/>
<gene>
    <name evidence="13" type="ORF">SAMN05216548_10669</name>
</gene>
<comment type="catalytic activity">
    <reaction evidence="2 11">
        <text>glutathione + H2O = L-cysteinylglycine + L-glutamate</text>
        <dbReference type="Rhea" id="RHEA:28807"/>
        <dbReference type="ChEBI" id="CHEBI:15377"/>
        <dbReference type="ChEBI" id="CHEBI:29985"/>
        <dbReference type="ChEBI" id="CHEBI:57925"/>
        <dbReference type="ChEBI" id="CHEBI:61694"/>
        <dbReference type="EC" id="3.4.19.13"/>
    </reaction>
</comment>
<evidence type="ECO:0000256" key="12">
    <source>
        <dbReference type="SAM" id="SignalP"/>
    </source>
</evidence>
<evidence type="ECO:0000256" key="5">
    <source>
        <dbReference type="ARBA" id="ARBA00022801"/>
    </source>
</evidence>
<feature type="active site" description="Nucleophile" evidence="9">
    <location>
        <position position="419"/>
    </location>
</feature>
<comment type="pathway">
    <text evidence="11">Sulfur metabolism; glutathione metabolism.</text>
</comment>
<name>A0A1H9HKT4_9HYPH</name>
<dbReference type="InterPro" id="IPR043138">
    <property type="entry name" value="GGT_lsub"/>
</dbReference>
<evidence type="ECO:0000256" key="8">
    <source>
        <dbReference type="ARBA" id="ARBA00047417"/>
    </source>
</evidence>
<organism evidence="13 14">
    <name type="scientific">Faunimonas pinastri</name>
    <dbReference type="NCBI Taxonomy" id="1855383"/>
    <lineage>
        <taxon>Bacteria</taxon>
        <taxon>Pseudomonadati</taxon>
        <taxon>Pseudomonadota</taxon>
        <taxon>Alphaproteobacteria</taxon>
        <taxon>Hyphomicrobiales</taxon>
        <taxon>Afifellaceae</taxon>
        <taxon>Faunimonas</taxon>
    </lineage>
</organism>
<dbReference type="InterPro" id="IPR029055">
    <property type="entry name" value="Ntn_hydrolases_N"/>
</dbReference>
<dbReference type="InterPro" id="IPR043137">
    <property type="entry name" value="GGT_ssub_C"/>
</dbReference>
<keyword evidence="5 11" id="KW-0378">Hydrolase</keyword>
<keyword evidence="7 11" id="KW-0012">Acyltransferase</keyword>
<feature type="binding site" evidence="10">
    <location>
        <position position="459"/>
    </location>
    <ligand>
        <name>L-glutamate</name>
        <dbReference type="ChEBI" id="CHEBI:29985"/>
    </ligand>
</feature>
<keyword evidence="12" id="KW-0732">Signal</keyword>
<keyword evidence="11" id="KW-0317">Glutathione biosynthesis</keyword>
<evidence type="ECO:0000256" key="2">
    <source>
        <dbReference type="ARBA" id="ARBA00001089"/>
    </source>
</evidence>
<feature type="binding site" evidence="10">
    <location>
        <begin position="483"/>
        <end position="484"/>
    </location>
    <ligand>
        <name>L-glutamate</name>
        <dbReference type="ChEBI" id="CHEBI:29985"/>
    </ligand>
</feature>
<evidence type="ECO:0000256" key="3">
    <source>
        <dbReference type="ARBA" id="ARBA00009381"/>
    </source>
</evidence>
<dbReference type="GO" id="GO:0006750">
    <property type="term" value="P:glutathione biosynthetic process"/>
    <property type="evidence" value="ECO:0007669"/>
    <property type="project" value="UniProtKB-KW"/>
</dbReference>
<keyword evidence="6 11" id="KW-0865">Zymogen</keyword>
<dbReference type="PANTHER" id="PTHR43199:SF1">
    <property type="entry name" value="GLUTATHIONE HYDROLASE PROENZYME"/>
    <property type="match status" value="1"/>
</dbReference>
<comment type="catalytic activity">
    <reaction evidence="1 11">
        <text>an S-substituted glutathione + H2O = an S-substituted L-cysteinylglycine + L-glutamate</text>
        <dbReference type="Rhea" id="RHEA:59468"/>
        <dbReference type="ChEBI" id="CHEBI:15377"/>
        <dbReference type="ChEBI" id="CHEBI:29985"/>
        <dbReference type="ChEBI" id="CHEBI:90779"/>
        <dbReference type="ChEBI" id="CHEBI:143103"/>
        <dbReference type="EC" id="3.4.19.13"/>
    </reaction>
</comment>
<dbReference type="GO" id="GO:0103068">
    <property type="term" value="F:leukotriene C4 gamma-glutamyl transferase activity"/>
    <property type="evidence" value="ECO:0007669"/>
    <property type="project" value="UniProtKB-EC"/>
</dbReference>
<dbReference type="Proteomes" id="UP000199647">
    <property type="component" value="Unassembled WGS sequence"/>
</dbReference>
<evidence type="ECO:0000313" key="14">
    <source>
        <dbReference type="Proteomes" id="UP000199647"/>
    </source>
</evidence>
<feature type="binding site" evidence="10">
    <location>
        <position position="129"/>
    </location>
    <ligand>
        <name>L-glutamate</name>
        <dbReference type="ChEBI" id="CHEBI:29985"/>
    </ligand>
</feature>
<dbReference type="NCBIfam" id="TIGR00066">
    <property type="entry name" value="g_glut_trans"/>
    <property type="match status" value="1"/>
</dbReference>
<dbReference type="PANTHER" id="PTHR43199">
    <property type="entry name" value="GLUTATHIONE HYDROLASE"/>
    <property type="match status" value="1"/>
</dbReference>
<sequence length="598" mass="63487">MHPRSSLPKVPFLRALLVLALSLGLASPAFAEQASDLVSPERSTVSVPVDAVQARQPVHAAHWMVAVANPIAAEAGAEVLRKGGNAADATVAIQTVLGLVEPQSSGLGGGGFLLYWDAARRRLTTFDARETAPAAATPQLFLDEHGAPLQFYDAVVGGRSVGAPGTPRLLELLHNRYGRLAWPDLFGKAIDLAEKGFVVSPRLAGEIKGDEQRLARFDGTRNYFLKKDGTGIDAGTTLTNPAYAATLKKIRDGGAEAFYKGAIADDIARTVQHAPGNPGVLSVQDLATYQVKEREPVCEPYRGYRVCGMGPPSSGGIAIGQILGLLSHFDLAKLGPDDPQSWQLMGDATRLAYADRERFVADSDFLPVPTQGLLDPVYLAKRAALLKAGTRLDKAEAGSPEWDHAMNTGDGNALELPSTSHFVVVDQWGNIVSMTTTIENEFGSRLMVDGFLLNNELTDFSFKTRDGDRPVANRVEPGKRPRSTMAPTVVLKDGKPVLALGSPGGAMIVPFVAEALVANLDWGMDLQKAVSLPHAMNRSGAFELEAGTQAAKLGDALKRLGYDVKVEDMNSGLHAIAIGPDGLTGAADPRREGVAIGE</sequence>
<dbReference type="EC" id="2.3.2.2" evidence="11"/>
<dbReference type="UniPathway" id="UPA00204"/>
<protein>
    <recommendedName>
        <fullName evidence="11">Glutathione hydrolase proenzyme</fullName>
        <ecNumber evidence="11">2.3.2.2</ecNumber>
        <ecNumber evidence="11">3.4.19.13</ecNumber>
    </recommendedName>
    <component>
        <recommendedName>
            <fullName evidence="11">Glutathione hydrolase large chain</fullName>
        </recommendedName>
    </component>
    <component>
        <recommendedName>
            <fullName evidence="11">Glutathione hydrolase small chain</fullName>
        </recommendedName>
    </component>
</protein>
<comment type="catalytic activity">
    <reaction evidence="8 11">
        <text>an N-terminal (5-L-glutamyl)-[peptide] + an alpha-amino acid = 5-L-glutamyl amino acid + an N-terminal L-alpha-aminoacyl-[peptide]</text>
        <dbReference type="Rhea" id="RHEA:23904"/>
        <dbReference type="Rhea" id="RHEA-COMP:9780"/>
        <dbReference type="Rhea" id="RHEA-COMP:9795"/>
        <dbReference type="ChEBI" id="CHEBI:77644"/>
        <dbReference type="ChEBI" id="CHEBI:78597"/>
        <dbReference type="ChEBI" id="CHEBI:78599"/>
        <dbReference type="ChEBI" id="CHEBI:78608"/>
        <dbReference type="EC" id="2.3.2.2"/>
    </reaction>
</comment>
<comment type="similarity">
    <text evidence="3 11">Belongs to the gamma-glutamyltransferase family.</text>
</comment>